<evidence type="ECO:0000256" key="2">
    <source>
        <dbReference type="ARBA" id="ARBA00022771"/>
    </source>
</evidence>
<keyword evidence="7" id="KW-1185">Reference proteome</keyword>
<accession>A0ABN1GRA2</accession>
<keyword evidence="1" id="KW-0479">Metal-binding</keyword>
<comment type="caution">
    <text evidence="6">The sequence shown here is derived from an EMBL/GenBank/DDBJ whole genome shotgun (WGS) entry which is preliminary data.</text>
</comment>
<evidence type="ECO:0000256" key="4">
    <source>
        <dbReference type="PROSITE-ProRule" id="PRU00510"/>
    </source>
</evidence>
<sequence length="129" mass="13921">MSAVSVQTESAGSGETLPDYRELLVTQWRTQLDDVTRLSIDVESSRDADGQAVGGARTEESRLAARLLAAARRQLEETEAALKRLDEGKYGICDGCRLPIPPARLEALPAARLCVSCQSAFRASAGERD</sequence>
<dbReference type="PROSITE" id="PS51128">
    <property type="entry name" value="ZF_DKSA_2"/>
    <property type="match status" value="1"/>
</dbReference>
<evidence type="ECO:0000259" key="5">
    <source>
        <dbReference type="Pfam" id="PF01258"/>
    </source>
</evidence>
<evidence type="ECO:0000256" key="1">
    <source>
        <dbReference type="ARBA" id="ARBA00022723"/>
    </source>
</evidence>
<dbReference type="PANTHER" id="PTHR33823">
    <property type="entry name" value="RNA POLYMERASE-BINDING TRANSCRIPTION FACTOR DKSA-RELATED"/>
    <property type="match status" value="1"/>
</dbReference>
<dbReference type="Gene3D" id="1.20.120.910">
    <property type="entry name" value="DksA, coiled-coil domain"/>
    <property type="match status" value="1"/>
</dbReference>
<dbReference type="InterPro" id="IPR020458">
    <property type="entry name" value="Znf_DskA_TraR_CS"/>
</dbReference>
<dbReference type="PROSITE" id="PS01102">
    <property type="entry name" value="ZF_DKSA_1"/>
    <property type="match status" value="1"/>
</dbReference>
<proteinExistence type="predicted"/>
<name>A0ABN1GRA2_9ACTN</name>
<keyword evidence="3" id="KW-0862">Zinc</keyword>
<dbReference type="SUPFAM" id="SSF57716">
    <property type="entry name" value="Glucocorticoid receptor-like (DNA-binding domain)"/>
    <property type="match status" value="1"/>
</dbReference>
<organism evidence="6 7">
    <name type="scientific">Sporichthya brevicatena</name>
    <dbReference type="NCBI Taxonomy" id="171442"/>
    <lineage>
        <taxon>Bacteria</taxon>
        <taxon>Bacillati</taxon>
        <taxon>Actinomycetota</taxon>
        <taxon>Actinomycetes</taxon>
        <taxon>Sporichthyales</taxon>
        <taxon>Sporichthyaceae</taxon>
        <taxon>Sporichthya</taxon>
    </lineage>
</organism>
<dbReference type="RefSeq" id="WP_344604047.1">
    <property type="nucleotide sequence ID" value="NZ_BAAAHE010000014.1"/>
</dbReference>
<feature type="domain" description="Zinc finger DksA/TraR C4-type" evidence="5">
    <location>
        <begin position="88"/>
        <end position="120"/>
    </location>
</feature>
<protein>
    <recommendedName>
        <fullName evidence="5">Zinc finger DksA/TraR C4-type domain-containing protein</fullName>
    </recommendedName>
</protein>
<dbReference type="Proteomes" id="UP001500957">
    <property type="component" value="Unassembled WGS sequence"/>
</dbReference>
<feature type="zinc finger region" description="dksA C4-type" evidence="4">
    <location>
        <begin position="93"/>
        <end position="117"/>
    </location>
</feature>
<gene>
    <name evidence="6" type="ORF">GCM10009547_19240</name>
</gene>
<evidence type="ECO:0000313" key="6">
    <source>
        <dbReference type="EMBL" id="GAA0617208.1"/>
    </source>
</evidence>
<dbReference type="EMBL" id="BAAAHE010000014">
    <property type="protein sequence ID" value="GAA0617208.1"/>
    <property type="molecule type" value="Genomic_DNA"/>
</dbReference>
<dbReference type="InterPro" id="IPR000962">
    <property type="entry name" value="Znf_DskA_TraR"/>
</dbReference>
<keyword evidence="2" id="KW-0863">Zinc-finger</keyword>
<evidence type="ECO:0000313" key="7">
    <source>
        <dbReference type="Proteomes" id="UP001500957"/>
    </source>
</evidence>
<reference evidence="6 7" key="1">
    <citation type="journal article" date="2019" name="Int. J. Syst. Evol. Microbiol.">
        <title>The Global Catalogue of Microorganisms (GCM) 10K type strain sequencing project: providing services to taxonomists for standard genome sequencing and annotation.</title>
        <authorList>
            <consortium name="The Broad Institute Genomics Platform"/>
            <consortium name="The Broad Institute Genome Sequencing Center for Infectious Disease"/>
            <person name="Wu L."/>
            <person name="Ma J."/>
        </authorList>
    </citation>
    <scope>NUCLEOTIDE SEQUENCE [LARGE SCALE GENOMIC DNA]</scope>
    <source>
        <strain evidence="6 7">JCM 10671</strain>
    </source>
</reference>
<dbReference type="PANTHER" id="PTHR33823:SF4">
    <property type="entry name" value="GENERAL STRESS PROTEIN 16O"/>
    <property type="match status" value="1"/>
</dbReference>
<dbReference type="Pfam" id="PF01258">
    <property type="entry name" value="zf-dskA_traR"/>
    <property type="match status" value="1"/>
</dbReference>
<evidence type="ECO:0000256" key="3">
    <source>
        <dbReference type="ARBA" id="ARBA00022833"/>
    </source>
</evidence>